<evidence type="ECO:0000256" key="3">
    <source>
        <dbReference type="ARBA" id="ARBA00022448"/>
    </source>
</evidence>
<reference evidence="11" key="1">
    <citation type="submission" date="2018-10" db="EMBL/GenBank/DDBJ databases">
        <title>Transcriptome assembly of Aceria tosichella (Wheat curl mite) Type 2.</title>
        <authorList>
            <person name="Scully E.D."/>
            <person name="Geib S.M."/>
            <person name="Palmer N.A."/>
            <person name="Gupta A.K."/>
            <person name="Sarath G."/>
            <person name="Tatineni S."/>
        </authorList>
    </citation>
    <scope>NUCLEOTIDE SEQUENCE</scope>
    <source>
        <strain evidence="11">LincolnNE</strain>
    </source>
</reference>
<evidence type="ECO:0000256" key="1">
    <source>
        <dbReference type="ARBA" id="ARBA00004633"/>
    </source>
</evidence>
<evidence type="ECO:0000256" key="6">
    <source>
        <dbReference type="ARBA" id="ARBA00025010"/>
    </source>
</evidence>
<comment type="similarity">
    <text evidence="2">Belongs to the VPS37 family.</text>
</comment>
<dbReference type="EMBL" id="GGYP01005306">
    <property type="protein sequence ID" value="MDE50077.1"/>
    <property type="molecule type" value="Transcribed_RNA"/>
</dbReference>
<keyword evidence="3 7" id="KW-0813">Transport</keyword>
<evidence type="ECO:0000256" key="5">
    <source>
        <dbReference type="ARBA" id="ARBA00022927"/>
    </source>
</evidence>
<evidence type="ECO:0000259" key="10">
    <source>
        <dbReference type="PROSITE" id="PS51314"/>
    </source>
</evidence>
<evidence type="ECO:0000256" key="4">
    <source>
        <dbReference type="ARBA" id="ARBA00022753"/>
    </source>
</evidence>
<dbReference type="InterPro" id="IPR029012">
    <property type="entry name" value="Helix_hairpin_bin_sf"/>
</dbReference>
<dbReference type="SUPFAM" id="SSF140111">
    <property type="entry name" value="Endosomal sorting complex assembly domain"/>
    <property type="match status" value="1"/>
</dbReference>
<dbReference type="PANTHER" id="PTHR13678:SF27">
    <property type="entry name" value="LD45836P"/>
    <property type="match status" value="1"/>
</dbReference>
<organism evidence="11">
    <name type="scientific">Aceria tosichella</name>
    <name type="common">wheat curl mite</name>
    <dbReference type="NCBI Taxonomy" id="561515"/>
    <lineage>
        <taxon>Eukaryota</taxon>
        <taxon>Metazoa</taxon>
        <taxon>Ecdysozoa</taxon>
        <taxon>Arthropoda</taxon>
        <taxon>Chelicerata</taxon>
        <taxon>Arachnida</taxon>
        <taxon>Acari</taxon>
        <taxon>Acariformes</taxon>
        <taxon>Trombidiformes</taxon>
        <taxon>Prostigmata</taxon>
        <taxon>Eupodina</taxon>
        <taxon>Eriophyoidea</taxon>
        <taxon>Eriophyidae</taxon>
        <taxon>Eriophyinae</taxon>
        <taxon>Aceriini</taxon>
        <taxon>Aceria</taxon>
    </lineage>
</organism>
<evidence type="ECO:0000256" key="2">
    <source>
        <dbReference type="ARBA" id="ARBA00007617"/>
    </source>
</evidence>
<evidence type="ECO:0000256" key="8">
    <source>
        <dbReference type="SAM" id="Coils"/>
    </source>
</evidence>
<dbReference type="Pfam" id="PF07200">
    <property type="entry name" value="Mod_r"/>
    <property type="match status" value="1"/>
</dbReference>
<feature type="region of interest" description="Disordered" evidence="9">
    <location>
        <begin position="170"/>
        <end position="189"/>
    </location>
</feature>
<proteinExistence type="inferred from homology"/>
<name>A0A6G1SIT0_9ACAR</name>
<feature type="domain" description="VPS37 C-terminal" evidence="10">
    <location>
        <begin position="92"/>
        <end position="181"/>
    </location>
</feature>
<dbReference type="InterPro" id="IPR037202">
    <property type="entry name" value="ESCRT_assembly_dom"/>
</dbReference>
<comment type="function">
    <text evidence="6">Component of the ESCRT-I complex, a regulator of vesicular trafficking process. Required for the sorting of endocytic ubiquitinated cargos into multivesicular bodies. May be involved in cell growth and differentiation.</text>
</comment>
<dbReference type="GO" id="GO:0000813">
    <property type="term" value="C:ESCRT I complex"/>
    <property type="evidence" value="ECO:0007669"/>
    <property type="project" value="TreeGrafter"/>
</dbReference>
<keyword evidence="4" id="KW-0967">Endosome</keyword>
<sequence>MATIQQSDITTGLAEIYKFTTDELKELVNSNSEEKFDEIVNQSEKVKNLENEREVLLASVKSLAEFNLARQNDYEAGRSKLLTLVGECNKLKDEIQEKATKLLELSRKTSLESTLAVVLAAAAKAEEESENLAKSFLSGEADYDTFIQNYCDKRKLAHLRRIKADRLRQETNESWTGTHTQSFGRLSQS</sequence>
<dbReference type="GO" id="GO:0043162">
    <property type="term" value="P:ubiquitin-dependent protein catabolic process via the multivesicular body sorting pathway"/>
    <property type="evidence" value="ECO:0007669"/>
    <property type="project" value="TreeGrafter"/>
</dbReference>
<dbReference type="InterPro" id="IPR009851">
    <property type="entry name" value="Mod_r"/>
</dbReference>
<dbReference type="PROSITE" id="PS51314">
    <property type="entry name" value="VPS37_C"/>
    <property type="match status" value="1"/>
</dbReference>
<dbReference type="AlphaFoldDB" id="A0A6G1SIT0"/>
<protein>
    <submittedName>
        <fullName evidence="11">Vacuolar protein sorting-associated protein 37B</fullName>
    </submittedName>
</protein>
<dbReference type="GO" id="GO:0006612">
    <property type="term" value="P:protein targeting to membrane"/>
    <property type="evidence" value="ECO:0007669"/>
    <property type="project" value="TreeGrafter"/>
</dbReference>
<evidence type="ECO:0000256" key="9">
    <source>
        <dbReference type="SAM" id="MobiDB-lite"/>
    </source>
</evidence>
<keyword evidence="5 7" id="KW-0653">Protein transport</keyword>
<evidence type="ECO:0000256" key="7">
    <source>
        <dbReference type="PROSITE-ProRule" id="PRU00646"/>
    </source>
</evidence>
<dbReference type="PANTHER" id="PTHR13678">
    <property type="entry name" value="VACUOLAR PROTEIN SORTING-ASSOCIATED PROTEIN 37"/>
    <property type="match status" value="1"/>
</dbReference>
<dbReference type="GO" id="GO:0006623">
    <property type="term" value="P:protein targeting to vacuole"/>
    <property type="evidence" value="ECO:0007669"/>
    <property type="project" value="TreeGrafter"/>
</dbReference>
<dbReference type="Gene3D" id="1.10.287.660">
    <property type="entry name" value="Helix hairpin bin"/>
    <property type="match status" value="1"/>
</dbReference>
<keyword evidence="8" id="KW-0175">Coiled coil</keyword>
<feature type="compositionally biased region" description="Polar residues" evidence="9">
    <location>
        <begin position="172"/>
        <end position="189"/>
    </location>
</feature>
<accession>A0A6G1SIT0</accession>
<gene>
    <name evidence="11" type="primary">VPS37B</name>
    <name evidence="11" type="ORF">g.767</name>
</gene>
<dbReference type="GO" id="GO:0031902">
    <property type="term" value="C:late endosome membrane"/>
    <property type="evidence" value="ECO:0007669"/>
    <property type="project" value="UniProtKB-SubCell"/>
</dbReference>
<evidence type="ECO:0000313" key="11">
    <source>
        <dbReference type="EMBL" id="MDE50077.1"/>
    </source>
</evidence>
<feature type="coiled-coil region" evidence="8">
    <location>
        <begin position="32"/>
        <end position="59"/>
    </location>
</feature>
<comment type="subcellular location">
    <subcellularLocation>
        <location evidence="1">Late endosome membrane</location>
        <topology evidence="1">Peripheral membrane protein</topology>
    </subcellularLocation>
</comment>